<sequence>MSFDQIRLDKHEGIALLTLHRPDRMNAFTTEMMLEIVAALDECDADDGVRAVIFTGSGDRAYCAGADLGQGAATFDYDKRTDKAALLPDGMAASPVAADGTIDWSHPLIRDSGGRVSMRIFDCKKPVLGAINGAAVGIGATMTLSMDARLASETVRYGFVFARRGIVPEAASSWFLPRLVGIQNAVDWCYSGRLIDAAEAHEKGLVQSVHTPGELVDAAIAKARELTDHSAPVSVALTRHMLWRMLGAPHPMSAHRWDSRAIFARGRSADAAEGVSSFLEKRPANFTVSVADDYPWFAEFEDTPPYS</sequence>
<dbReference type="Proteomes" id="UP000030907">
    <property type="component" value="Chromosome"/>
</dbReference>
<dbReference type="CDD" id="cd06558">
    <property type="entry name" value="crotonase-like"/>
    <property type="match status" value="1"/>
</dbReference>
<dbReference type="InterPro" id="IPR001753">
    <property type="entry name" value="Enoyl-CoA_hydra/iso"/>
</dbReference>
<organism evidence="2 3">
    <name type="scientific">Sphingopyxis fribergensis</name>
    <dbReference type="NCBI Taxonomy" id="1515612"/>
    <lineage>
        <taxon>Bacteria</taxon>
        <taxon>Pseudomonadati</taxon>
        <taxon>Pseudomonadota</taxon>
        <taxon>Alphaproteobacteria</taxon>
        <taxon>Sphingomonadales</taxon>
        <taxon>Sphingomonadaceae</taxon>
        <taxon>Sphingopyxis</taxon>
    </lineage>
</organism>
<dbReference type="STRING" id="1515612.SKP52_17045"/>
<dbReference type="AlphaFoldDB" id="A0A0A7PJU8"/>
<evidence type="ECO:0000313" key="2">
    <source>
        <dbReference type="EMBL" id="AJA10280.1"/>
    </source>
</evidence>
<dbReference type="PANTHER" id="PTHR43684">
    <property type="match status" value="1"/>
</dbReference>
<dbReference type="RefSeq" id="WP_039576630.1">
    <property type="nucleotide sequence ID" value="NZ_CP009122.1"/>
</dbReference>
<dbReference type="HOGENOM" id="CLU_009834_7_2_5"/>
<gene>
    <name evidence="2" type="ORF">SKP52_17045</name>
</gene>
<proteinExistence type="inferred from homology"/>
<dbReference type="EMBL" id="CP009122">
    <property type="protein sequence ID" value="AJA10280.1"/>
    <property type="molecule type" value="Genomic_DNA"/>
</dbReference>
<dbReference type="Gene3D" id="3.90.226.10">
    <property type="entry name" value="2-enoyl-CoA Hydratase, Chain A, domain 1"/>
    <property type="match status" value="1"/>
</dbReference>
<dbReference type="KEGG" id="sphk:SKP52_17045"/>
<dbReference type="InterPro" id="IPR029045">
    <property type="entry name" value="ClpP/crotonase-like_dom_sf"/>
</dbReference>
<dbReference type="InterPro" id="IPR051053">
    <property type="entry name" value="ECH/Chromodomain_protein"/>
</dbReference>
<evidence type="ECO:0000313" key="3">
    <source>
        <dbReference type="Proteomes" id="UP000030907"/>
    </source>
</evidence>
<dbReference type="SUPFAM" id="SSF52096">
    <property type="entry name" value="ClpP/crotonase"/>
    <property type="match status" value="1"/>
</dbReference>
<dbReference type="Pfam" id="PF00378">
    <property type="entry name" value="ECH_1"/>
    <property type="match status" value="2"/>
</dbReference>
<dbReference type="PANTHER" id="PTHR43684:SF4">
    <property type="entry name" value="ENOYL-COA HYDRATASE_ISOMERASE FAMILY PROTEIN (AFU_ORTHOLOGUE AFUA_1G01890)"/>
    <property type="match status" value="1"/>
</dbReference>
<name>A0A0A7PJU8_9SPHN</name>
<evidence type="ECO:0000256" key="1">
    <source>
        <dbReference type="ARBA" id="ARBA00005254"/>
    </source>
</evidence>
<dbReference type="OrthoDB" id="9777711at2"/>
<dbReference type="GO" id="GO:0003824">
    <property type="term" value="F:catalytic activity"/>
    <property type="evidence" value="ECO:0007669"/>
    <property type="project" value="UniProtKB-ARBA"/>
</dbReference>
<dbReference type="Gene3D" id="1.10.12.10">
    <property type="entry name" value="Lyase 2-enoyl-coa Hydratase, Chain A, domain 2"/>
    <property type="match status" value="1"/>
</dbReference>
<accession>A0A0A7PJU8</accession>
<dbReference type="InterPro" id="IPR014748">
    <property type="entry name" value="Enoyl-CoA_hydra_C"/>
</dbReference>
<dbReference type="NCBIfam" id="NF006109">
    <property type="entry name" value="PRK08260.1"/>
    <property type="match status" value="1"/>
</dbReference>
<keyword evidence="3" id="KW-1185">Reference proteome</keyword>
<comment type="similarity">
    <text evidence="1">Belongs to the enoyl-CoA hydratase/isomerase family.</text>
</comment>
<reference evidence="2 3" key="1">
    <citation type="journal article" date="2015" name="Int. J. Syst. Evol. Microbiol.">
        <title>Description of Sphingopyxis fribergensis sp. nov. - a soil bacterium with the ability to degrade styrene and phenylacetic acid.</title>
        <authorList>
            <person name="Oelschlagel M."/>
            <person name="Ruckert C."/>
            <person name="Kalinowski J."/>
            <person name="Schmidt G."/>
            <person name="Schlomann M."/>
            <person name="Tischler D."/>
        </authorList>
    </citation>
    <scope>NUCLEOTIDE SEQUENCE [LARGE SCALE GENOMIC DNA]</scope>
    <source>
        <strain evidence="2 3">Kp5.2</strain>
    </source>
</reference>
<protein>
    <submittedName>
        <fullName evidence="2">Enoyl-CoA hydratase</fullName>
    </submittedName>
</protein>